<name>A0AAW9SGX9_9BACT</name>
<reference evidence="2 3" key="1">
    <citation type="submission" date="2024-04" db="EMBL/GenBank/DDBJ databases">
        <title>Novel genus in family Flammeovirgaceae.</title>
        <authorList>
            <person name="Nguyen T.H."/>
            <person name="Vuong T.Q."/>
            <person name="Le H."/>
            <person name="Kim S.-G."/>
        </authorList>
    </citation>
    <scope>NUCLEOTIDE SEQUENCE [LARGE SCALE GENOMIC DNA]</scope>
    <source>
        <strain evidence="2 3">JCM 23209</strain>
    </source>
</reference>
<accession>A0AAW9SGX9</accession>
<gene>
    <name evidence="2" type="ORF">AAG747_27755</name>
</gene>
<protein>
    <submittedName>
        <fullName evidence="2">Uncharacterized protein</fullName>
    </submittedName>
</protein>
<keyword evidence="1" id="KW-0812">Transmembrane</keyword>
<evidence type="ECO:0000313" key="3">
    <source>
        <dbReference type="Proteomes" id="UP001403385"/>
    </source>
</evidence>
<dbReference type="EMBL" id="JBDKWZ010000026">
    <property type="protein sequence ID" value="MEN7551743.1"/>
    <property type="molecule type" value="Genomic_DNA"/>
</dbReference>
<proteinExistence type="predicted"/>
<keyword evidence="3" id="KW-1185">Reference proteome</keyword>
<sequence length="172" mass="20722">MKRVVVIKLTVLEMFFLKRDYFPLMKFTKIICFGIVLLYSNILYSQTRRAETEDDSIEIFIIMDRLPTYRGGYEGFTNYFFYYMPTGYRIEKYLQCWETIKFTREKYGNITDVDCSGCKIKKLRNKICKIIEDSPDWNEGMSRRWFKGQNITFSAKFRIETFEVKGIPRKKN</sequence>
<dbReference type="Proteomes" id="UP001403385">
    <property type="component" value="Unassembled WGS sequence"/>
</dbReference>
<feature type="transmembrane region" description="Helical" evidence="1">
    <location>
        <begin position="21"/>
        <end position="39"/>
    </location>
</feature>
<dbReference type="RefSeq" id="WP_346824522.1">
    <property type="nucleotide sequence ID" value="NZ_JBDKWZ010000026.1"/>
</dbReference>
<dbReference type="AlphaFoldDB" id="A0AAW9SGX9"/>
<evidence type="ECO:0000256" key="1">
    <source>
        <dbReference type="SAM" id="Phobius"/>
    </source>
</evidence>
<evidence type="ECO:0000313" key="2">
    <source>
        <dbReference type="EMBL" id="MEN7551743.1"/>
    </source>
</evidence>
<keyword evidence="1" id="KW-1133">Transmembrane helix</keyword>
<organism evidence="2 3">
    <name type="scientific">Rapidithrix thailandica</name>
    <dbReference type="NCBI Taxonomy" id="413964"/>
    <lineage>
        <taxon>Bacteria</taxon>
        <taxon>Pseudomonadati</taxon>
        <taxon>Bacteroidota</taxon>
        <taxon>Cytophagia</taxon>
        <taxon>Cytophagales</taxon>
        <taxon>Flammeovirgaceae</taxon>
        <taxon>Rapidithrix</taxon>
    </lineage>
</organism>
<comment type="caution">
    <text evidence="2">The sequence shown here is derived from an EMBL/GenBank/DDBJ whole genome shotgun (WGS) entry which is preliminary data.</text>
</comment>
<keyword evidence="1" id="KW-0472">Membrane</keyword>